<evidence type="ECO:0000259" key="4">
    <source>
        <dbReference type="PROSITE" id="PS50949"/>
    </source>
</evidence>
<gene>
    <name evidence="5" type="ORF">VSH64_15690</name>
</gene>
<sequence>MNELKAPRRQASLAAQLVAMLKDHIASGGWAVGTRIPSEHELLDQFGVGRSTLREALGALVHLGLLEARVGDGTYVRATSELGAVLERRAAAARRSEVLGLRAVLEKHASSLAAVNRSDDDLARLHELLHQADDAYASRSMELVAETDRQFHHAIVKASGSELLTEVYDYLGNALKAALGGLPWDDDIADGHAALHRELLASLEAKDEAGAARAAADIVRLTRESDQDELPGFPIATDGAR</sequence>
<dbReference type="SUPFAM" id="SSF48008">
    <property type="entry name" value="GntR ligand-binding domain-like"/>
    <property type="match status" value="1"/>
</dbReference>
<dbReference type="InterPro" id="IPR036390">
    <property type="entry name" value="WH_DNA-bd_sf"/>
</dbReference>
<dbReference type="InterPro" id="IPR008920">
    <property type="entry name" value="TF_FadR/GntR_C"/>
</dbReference>
<evidence type="ECO:0000313" key="5">
    <source>
        <dbReference type="EMBL" id="WSE33531.1"/>
    </source>
</evidence>
<dbReference type="CDD" id="cd07377">
    <property type="entry name" value="WHTH_GntR"/>
    <property type="match status" value="1"/>
</dbReference>
<dbReference type="Gene3D" id="1.10.10.10">
    <property type="entry name" value="Winged helix-like DNA-binding domain superfamily/Winged helix DNA-binding domain"/>
    <property type="match status" value="1"/>
</dbReference>
<keyword evidence="2" id="KW-0238">DNA-binding</keyword>
<reference evidence="5 6" key="1">
    <citation type="journal article" date="2015" name="Int. J. Syst. Evol. Microbiol.">
        <title>Amycolatopsis rhabdoformis sp. nov., an actinomycete isolated from a tropical forest soil.</title>
        <authorList>
            <person name="Souza W.R."/>
            <person name="Silva R.E."/>
            <person name="Goodfellow M."/>
            <person name="Busarakam K."/>
            <person name="Figueiro F.S."/>
            <person name="Ferreira D."/>
            <person name="Rodrigues-Filho E."/>
            <person name="Moraes L.A.B."/>
            <person name="Zucchi T.D."/>
        </authorList>
    </citation>
    <scope>NUCLEOTIDE SEQUENCE [LARGE SCALE GENOMIC DNA]</scope>
    <source>
        <strain evidence="5 6">NCIMB 14900</strain>
    </source>
</reference>
<dbReference type="RefSeq" id="WP_326836329.1">
    <property type="nucleotide sequence ID" value="NZ_CP142149.1"/>
</dbReference>
<dbReference type="Gene3D" id="1.20.120.530">
    <property type="entry name" value="GntR ligand-binding domain-like"/>
    <property type="match status" value="1"/>
</dbReference>
<keyword evidence="6" id="KW-1185">Reference proteome</keyword>
<dbReference type="SMART" id="SM00345">
    <property type="entry name" value="HTH_GNTR"/>
    <property type="match status" value="1"/>
</dbReference>
<dbReference type="PANTHER" id="PTHR43537:SF47">
    <property type="entry name" value="REGULATORY PROTEIN GNTR HTH"/>
    <property type="match status" value="1"/>
</dbReference>
<evidence type="ECO:0000313" key="6">
    <source>
        <dbReference type="Proteomes" id="UP001330812"/>
    </source>
</evidence>
<proteinExistence type="predicted"/>
<dbReference type="PROSITE" id="PS50949">
    <property type="entry name" value="HTH_GNTR"/>
    <property type="match status" value="1"/>
</dbReference>
<dbReference type="InterPro" id="IPR000524">
    <property type="entry name" value="Tscrpt_reg_HTH_GntR"/>
</dbReference>
<evidence type="ECO:0000256" key="1">
    <source>
        <dbReference type="ARBA" id="ARBA00023015"/>
    </source>
</evidence>
<dbReference type="SUPFAM" id="SSF46785">
    <property type="entry name" value="Winged helix' DNA-binding domain"/>
    <property type="match status" value="1"/>
</dbReference>
<dbReference type="SMART" id="SM00895">
    <property type="entry name" value="FCD"/>
    <property type="match status" value="1"/>
</dbReference>
<evidence type="ECO:0000256" key="2">
    <source>
        <dbReference type="ARBA" id="ARBA00023125"/>
    </source>
</evidence>
<organism evidence="5 6">
    <name type="scientific">Amycolatopsis rhabdoformis</name>
    <dbReference type="NCBI Taxonomy" id="1448059"/>
    <lineage>
        <taxon>Bacteria</taxon>
        <taxon>Bacillati</taxon>
        <taxon>Actinomycetota</taxon>
        <taxon>Actinomycetes</taxon>
        <taxon>Pseudonocardiales</taxon>
        <taxon>Pseudonocardiaceae</taxon>
        <taxon>Amycolatopsis</taxon>
    </lineage>
</organism>
<dbReference type="PRINTS" id="PR00035">
    <property type="entry name" value="HTHGNTR"/>
</dbReference>
<dbReference type="InterPro" id="IPR036388">
    <property type="entry name" value="WH-like_DNA-bd_sf"/>
</dbReference>
<feature type="domain" description="HTH gntR-type" evidence="4">
    <location>
        <begin position="11"/>
        <end position="79"/>
    </location>
</feature>
<protein>
    <submittedName>
        <fullName evidence="5">FCD domain-containing protein</fullName>
    </submittedName>
</protein>
<dbReference type="Pfam" id="PF07729">
    <property type="entry name" value="FCD"/>
    <property type="match status" value="1"/>
</dbReference>
<dbReference type="Proteomes" id="UP001330812">
    <property type="component" value="Chromosome"/>
</dbReference>
<evidence type="ECO:0000256" key="3">
    <source>
        <dbReference type="ARBA" id="ARBA00023163"/>
    </source>
</evidence>
<dbReference type="EMBL" id="CP142149">
    <property type="protein sequence ID" value="WSE33531.1"/>
    <property type="molecule type" value="Genomic_DNA"/>
</dbReference>
<dbReference type="Pfam" id="PF00392">
    <property type="entry name" value="GntR"/>
    <property type="match status" value="1"/>
</dbReference>
<name>A0ABZ1IHE1_9PSEU</name>
<keyword evidence="1" id="KW-0805">Transcription regulation</keyword>
<keyword evidence="3" id="KW-0804">Transcription</keyword>
<accession>A0ABZ1IHE1</accession>
<dbReference type="InterPro" id="IPR011711">
    <property type="entry name" value="GntR_C"/>
</dbReference>
<dbReference type="PANTHER" id="PTHR43537">
    <property type="entry name" value="TRANSCRIPTIONAL REGULATOR, GNTR FAMILY"/>
    <property type="match status" value="1"/>
</dbReference>